<comment type="similarity">
    <text evidence="1">Belongs to the TRAFAC class TrmE-Era-EngA-EngB-Septin-like GTPase superfamily. Era GTPase family.</text>
</comment>
<dbReference type="Gene3D" id="3.30.300.20">
    <property type="match status" value="1"/>
</dbReference>
<name>A0A3B0Z0X7_9ZZZZ</name>
<dbReference type="InterPro" id="IPR006073">
    <property type="entry name" value="GTP-bd"/>
</dbReference>
<reference evidence="7" key="1">
    <citation type="submission" date="2018-06" db="EMBL/GenBank/DDBJ databases">
        <authorList>
            <person name="Zhirakovskaya E."/>
        </authorList>
    </citation>
    <scope>NUCLEOTIDE SEQUENCE</scope>
</reference>
<dbReference type="SUPFAM" id="SSF54814">
    <property type="entry name" value="Prokaryotic type KH domain (KH-domain type II)"/>
    <property type="match status" value="1"/>
</dbReference>
<dbReference type="InterPro" id="IPR030388">
    <property type="entry name" value="G_ERA_dom"/>
</dbReference>
<evidence type="ECO:0000256" key="2">
    <source>
        <dbReference type="ARBA" id="ARBA00022741"/>
    </source>
</evidence>
<evidence type="ECO:0000256" key="3">
    <source>
        <dbReference type="ARBA" id="ARBA00022884"/>
    </source>
</evidence>
<dbReference type="InterPro" id="IPR005225">
    <property type="entry name" value="Small_GTP-bd"/>
</dbReference>
<dbReference type="PROSITE" id="PS50823">
    <property type="entry name" value="KH_TYPE_2"/>
    <property type="match status" value="1"/>
</dbReference>
<dbReference type="Pfam" id="PF07650">
    <property type="entry name" value="KH_2"/>
    <property type="match status" value="1"/>
</dbReference>
<dbReference type="NCBIfam" id="NF000908">
    <property type="entry name" value="PRK00089.1"/>
    <property type="match status" value="1"/>
</dbReference>
<dbReference type="NCBIfam" id="TIGR00231">
    <property type="entry name" value="small_GTP"/>
    <property type="match status" value="1"/>
</dbReference>
<evidence type="ECO:0000256" key="4">
    <source>
        <dbReference type="ARBA" id="ARBA00023134"/>
    </source>
</evidence>
<dbReference type="PANTHER" id="PTHR42698:SF1">
    <property type="entry name" value="GTPASE ERA, MITOCHONDRIAL"/>
    <property type="match status" value="1"/>
</dbReference>
<feature type="domain" description="Era-type G" evidence="6">
    <location>
        <begin position="11"/>
        <end position="178"/>
    </location>
</feature>
<keyword evidence="4" id="KW-0342">GTP-binding</keyword>
<dbReference type="Pfam" id="PF01926">
    <property type="entry name" value="MMR_HSR1"/>
    <property type="match status" value="1"/>
</dbReference>
<dbReference type="InterPro" id="IPR009019">
    <property type="entry name" value="KH_sf_prok-type"/>
</dbReference>
<dbReference type="PROSITE" id="PS51713">
    <property type="entry name" value="G_ERA"/>
    <property type="match status" value="1"/>
</dbReference>
<proteinExistence type="inferred from homology"/>
<dbReference type="PANTHER" id="PTHR42698">
    <property type="entry name" value="GTPASE ERA"/>
    <property type="match status" value="1"/>
</dbReference>
<dbReference type="GO" id="GO:0019843">
    <property type="term" value="F:rRNA binding"/>
    <property type="evidence" value="ECO:0007669"/>
    <property type="project" value="TreeGrafter"/>
</dbReference>
<dbReference type="InterPro" id="IPR004044">
    <property type="entry name" value="KH_dom_type_2"/>
</dbReference>
<evidence type="ECO:0000256" key="1">
    <source>
        <dbReference type="ARBA" id="ARBA00007921"/>
    </source>
</evidence>
<dbReference type="InterPro" id="IPR027417">
    <property type="entry name" value="P-loop_NTPase"/>
</dbReference>
<dbReference type="CDD" id="cd22534">
    <property type="entry name" value="KH-II_Era"/>
    <property type="match status" value="1"/>
</dbReference>
<dbReference type="NCBIfam" id="TIGR00436">
    <property type="entry name" value="era"/>
    <property type="match status" value="1"/>
</dbReference>
<sequence length="302" mass="34657">MTDKNSKELDHCGYIALLGRPNVGKSTLMNTVLGEKLCITSRKPQTTRHRILGIRTDPHYQMLFIDTPGLHQNAKKAINRYMNKTASSTIKEADLVLFLIEAGVWTDEDEAVLKRLKNNRMPVVLVVNKIDNFSDDQLLGHLQTASEKYDFENIVPISARKNRNINQLLELIREKLPVSEFYYAEDQITDRSIQFISSETIREKLMSILGQELPYSITVEIEKYEETKEQTLINAIIWVERDSQKGIVIGNKGSVLKKVGTQARIELARRLKQSVHLELWVKVKSGWADNQNLLSQFGYKEK</sequence>
<dbReference type="InterPro" id="IPR015946">
    <property type="entry name" value="KH_dom-like_a/b"/>
</dbReference>
<dbReference type="FunFam" id="3.40.50.300:FF:000094">
    <property type="entry name" value="GTPase Era"/>
    <property type="match status" value="1"/>
</dbReference>
<dbReference type="Gene3D" id="3.40.50.300">
    <property type="entry name" value="P-loop containing nucleotide triphosphate hydrolases"/>
    <property type="match status" value="1"/>
</dbReference>
<gene>
    <name evidence="7" type="ORF">MNBD_GAMMA12-3437</name>
</gene>
<dbReference type="GO" id="GO:0043024">
    <property type="term" value="F:ribosomal small subunit binding"/>
    <property type="evidence" value="ECO:0007669"/>
    <property type="project" value="TreeGrafter"/>
</dbReference>
<keyword evidence="3" id="KW-0694">RNA-binding</keyword>
<protein>
    <submittedName>
        <fullName evidence="7">GTP-binding protein Era</fullName>
    </submittedName>
</protein>
<accession>A0A3B0Z0X7</accession>
<dbReference type="GO" id="GO:0005525">
    <property type="term" value="F:GTP binding"/>
    <property type="evidence" value="ECO:0007669"/>
    <property type="project" value="UniProtKB-KW"/>
</dbReference>
<dbReference type="GO" id="GO:0005829">
    <property type="term" value="C:cytosol"/>
    <property type="evidence" value="ECO:0007669"/>
    <property type="project" value="TreeGrafter"/>
</dbReference>
<organism evidence="7">
    <name type="scientific">hydrothermal vent metagenome</name>
    <dbReference type="NCBI Taxonomy" id="652676"/>
    <lineage>
        <taxon>unclassified sequences</taxon>
        <taxon>metagenomes</taxon>
        <taxon>ecological metagenomes</taxon>
    </lineage>
</organism>
<evidence type="ECO:0000259" key="6">
    <source>
        <dbReference type="PROSITE" id="PS51713"/>
    </source>
</evidence>
<dbReference type="EMBL" id="UOFL01000212">
    <property type="protein sequence ID" value="VAW81112.1"/>
    <property type="molecule type" value="Genomic_DNA"/>
</dbReference>
<dbReference type="AlphaFoldDB" id="A0A3B0Z0X7"/>
<dbReference type="HAMAP" id="MF_00367">
    <property type="entry name" value="GTPase_Era"/>
    <property type="match status" value="1"/>
</dbReference>
<evidence type="ECO:0000259" key="5">
    <source>
        <dbReference type="PROSITE" id="PS50823"/>
    </source>
</evidence>
<dbReference type="PRINTS" id="PR00326">
    <property type="entry name" value="GTP1OBG"/>
</dbReference>
<dbReference type="GO" id="GO:0000028">
    <property type="term" value="P:ribosomal small subunit assembly"/>
    <property type="evidence" value="ECO:0007669"/>
    <property type="project" value="TreeGrafter"/>
</dbReference>
<evidence type="ECO:0000313" key="7">
    <source>
        <dbReference type="EMBL" id="VAW81112.1"/>
    </source>
</evidence>
<dbReference type="CDD" id="cd04163">
    <property type="entry name" value="Era"/>
    <property type="match status" value="1"/>
</dbReference>
<dbReference type="InterPro" id="IPR005662">
    <property type="entry name" value="GTPase_Era-like"/>
</dbReference>
<feature type="domain" description="KH type-2" evidence="5">
    <location>
        <begin position="201"/>
        <end position="285"/>
    </location>
</feature>
<dbReference type="SUPFAM" id="SSF52540">
    <property type="entry name" value="P-loop containing nucleoside triphosphate hydrolases"/>
    <property type="match status" value="1"/>
</dbReference>
<keyword evidence="2" id="KW-0547">Nucleotide-binding</keyword>